<protein>
    <recommendedName>
        <fullName evidence="10">Dolichyl-diphosphooligosaccharide--protein glycosyltransferase subunit 1</fullName>
    </recommendedName>
</protein>
<proteinExistence type="inferred from homology"/>
<dbReference type="GO" id="GO:0008250">
    <property type="term" value="C:oligosaccharyltransferase complex"/>
    <property type="evidence" value="ECO:0007669"/>
    <property type="project" value="UniProtKB-UniRule"/>
</dbReference>
<dbReference type="Pfam" id="PF04597">
    <property type="entry name" value="Ribophorin_I"/>
    <property type="match status" value="1"/>
</dbReference>
<name>A0AAD5Y6A4_9FUNG</name>
<evidence type="ECO:0000256" key="9">
    <source>
        <dbReference type="ARBA" id="ARBA00023136"/>
    </source>
</evidence>
<dbReference type="AlphaFoldDB" id="A0AAD5Y6A4"/>
<evidence type="ECO:0000256" key="3">
    <source>
        <dbReference type="ARBA" id="ARBA00004922"/>
    </source>
</evidence>
<evidence type="ECO:0000256" key="7">
    <source>
        <dbReference type="ARBA" id="ARBA00022824"/>
    </source>
</evidence>
<organism evidence="11 12">
    <name type="scientific">Boothiomyces macroporosus</name>
    <dbReference type="NCBI Taxonomy" id="261099"/>
    <lineage>
        <taxon>Eukaryota</taxon>
        <taxon>Fungi</taxon>
        <taxon>Fungi incertae sedis</taxon>
        <taxon>Chytridiomycota</taxon>
        <taxon>Chytridiomycota incertae sedis</taxon>
        <taxon>Chytridiomycetes</taxon>
        <taxon>Rhizophydiales</taxon>
        <taxon>Terramycetaceae</taxon>
        <taxon>Boothiomyces</taxon>
    </lineage>
</organism>
<comment type="subcellular location">
    <subcellularLocation>
        <location evidence="2 10">Endoplasmic reticulum membrane</location>
        <topology evidence="2 10">Single-pass type I membrane protein</topology>
    </subcellularLocation>
</comment>
<comment type="function">
    <text evidence="1 10">Subunit of the oligosaccharyl transferase (OST) complex that catalyzes the initial transfer of a defined glycan (Glc(3)Man(9)GlcNAc(2) in eukaryotes) from the lipid carrier dolichol-pyrophosphate to an asparagine residue within an Asn-X-Ser/Thr consensus motif in nascent polypeptide chains, the first step in protein N-glycosylation. N-glycosylation occurs cotranslationally and the complex associates with the Sec61 complex at the channel-forming translocon complex that mediates protein translocation across the endoplasmic reticulum (ER). All subunits are required for a maximal enzyme activity.</text>
</comment>
<evidence type="ECO:0000256" key="4">
    <source>
        <dbReference type="ARBA" id="ARBA00008905"/>
    </source>
</evidence>
<dbReference type="GO" id="GO:0000502">
    <property type="term" value="C:proteasome complex"/>
    <property type="evidence" value="ECO:0007669"/>
    <property type="project" value="UniProtKB-KW"/>
</dbReference>
<dbReference type="PANTHER" id="PTHR21049">
    <property type="entry name" value="RIBOPHORIN I"/>
    <property type="match status" value="1"/>
</dbReference>
<dbReference type="EMBL" id="JADGKB010000080">
    <property type="protein sequence ID" value="KAJ3254688.1"/>
    <property type="molecule type" value="Genomic_DNA"/>
</dbReference>
<keyword evidence="7 10" id="KW-0256">Endoplasmic reticulum</keyword>
<evidence type="ECO:0000256" key="5">
    <source>
        <dbReference type="ARBA" id="ARBA00022692"/>
    </source>
</evidence>
<sequence>MKFILVSSVLCFINDKVQITTNLGTTAARQRIEIKAKATADEQYHLQFKTKPSAVIVNNVPVKKSKDVYDYVLGEAKKNSQVEYKVYVAWDHVAKPFPKVVDQLNTDQMYYYTGDLSFYSPYTSAAVEHLVQLPNSRPPKAHTDNAVKKGKDLFYKFENVTPGTSKELSVHYYNNHAALTAKTFKKQVKVAYWNPILHFQEDYELHHEGAKLKGQFSRVDYKLHQYAAHQTNVLQTYQAILPPNAYDVYMKDLVGNVSTTHFRNEKKQSVLEIQPRYPMYGGWRYSWWHGWSADFYQFGSFDEFRNVYTLKIDATPSVRHLAINKAEFEVILPEGAKDVKVQVPFEYESKTEYKTFTYFDSVGRPTVKITRDNLVDELNQPIIISYEYTFADKIKKPILVAGIVIASLSLISFLFSLDLSITKSPEKIAQEKLQEFSTQAGKFYKKESKAVKDLEQIFSDYKSSKNLKEYEAKKSTLYALIESCHNSLSEIAEQSRVVSKEFAGHVEKIASLLKQRFSSYKKNHEAVVKFIESKSENEQDRKKIGETIKAFDSEVDRVGELIETQLSSLQ</sequence>
<keyword evidence="5 10" id="KW-0812">Transmembrane</keyword>
<keyword evidence="12" id="KW-1185">Reference proteome</keyword>
<evidence type="ECO:0000256" key="8">
    <source>
        <dbReference type="ARBA" id="ARBA00022989"/>
    </source>
</evidence>
<dbReference type="PANTHER" id="PTHR21049:SF0">
    <property type="entry name" value="DOLICHYL-DIPHOSPHOOLIGOSACCHARIDE--PROTEIN GLYCOSYLTRANSFERASE SUBUNIT 1"/>
    <property type="match status" value="1"/>
</dbReference>
<evidence type="ECO:0000313" key="12">
    <source>
        <dbReference type="Proteomes" id="UP001210925"/>
    </source>
</evidence>
<gene>
    <name evidence="11" type="primary">RPN1_2</name>
    <name evidence="11" type="ORF">HK103_007027</name>
</gene>
<comment type="caution">
    <text evidence="11">The sequence shown here is derived from an EMBL/GenBank/DDBJ whole genome shotgun (WGS) entry which is preliminary data.</text>
</comment>
<evidence type="ECO:0000256" key="1">
    <source>
        <dbReference type="ARBA" id="ARBA00002791"/>
    </source>
</evidence>
<dbReference type="GO" id="GO:0018279">
    <property type="term" value="P:protein N-linked glycosylation via asparagine"/>
    <property type="evidence" value="ECO:0007669"/>
    <property type="project" value="TreeGrafter"/>
</dbReference>
<evidence type="ECO:0000256" key="2">
    <source>
        <dbReference type="ARBA" id="ARBA00004115"/>
    </source>
</evidence>
<reference evidence="11" key="1">
    <citation type="submission" date="2020-05" db="EMBL/GenBank/DDBJ databases">
        <title>Phylogenomic resolution of chytrid fungi.</title>
        <authorList>
            <person name="Stajich J.E."/>
            <person name="Amses K."/>
            <person name="Simmons R."/>
            <person name="Seto K."/>
            <person name="Myers J."/>
            <person name="Bonds A."/>
            <person name="Quandt C.A."/>
            <person name="Barry K."/>
            <person name="Liu P."/>
            <person name="Grigoriev I."/>
            <person name="Longcore J.E."/>
            <person name="James T.Y."/>
        </authorList>
    </citation>
    <scope>NUCLEOTIDE SEQUENCE</scope>
    <source>
        <strain evidence="11">PLAUS21</strain>
    </source>
</reference>
<keyword evidence="9 10" id="KW-0472">Membrane</keyword>
<dbReference type="InterPro" id="IPR007676">
    <property type="entry name" value="Ribophorin_I"/>
</dbReference>
<accession>A0AAD5Y6A4</accession>
<keyword evidence="6" id="KW-0732">Signal</keyword>
<evidence type="ECO:0000256" key="6">
    <source>
        <dbReference type="ARBA" id="ARBA00022729"/>
    </source>
</evidence>
<dbReference type="Proteomes" id="UP001210925">
    <property type="component" value="Unassembled WGS sequence"/>
</dbReference>
<feature type="transmembrane region" description="Helical" evidence="10">
    <location>
        <begin position="398"/>
        <end position="417"/>
    </location>
</feature>
<keyword evidence="8 10" id="KW-1133">Transmembrane helix</keyword>
<comment type="similarity">
    <text evidence="4 10">Belongs to the OST1 family.</text>
</comment>
<evidence type="ECO:0000313" key="11">
    <source>
        <dbReference type="EMBL" id="KAJ3254688.1"/>
    </source>
</evidence>
<comment type="subunit">
    <text evidence="10">Component of the oligosaccharyltransferase (OST) complex.</text>
</comment>
<keyword evidence="11" id="KW-0647">Proteasome</keyword>
<evidence type="ECO:0000256" key="10">
    <source>
        <dbReference type="RuleBase" id="RU361143"/>
    </source>
</evidence>
<comment type="pathway">
    <text evidence="3 10">Protein modification; protein glycosylation.</text>
</comment>